<keyword evidence="2" id="KW-1185">Reference proteome</keyword>
<reference evidence="1 2" key="1">
    <citation type="submission" date="2015-11" db="EMBL/GenBank/DDBJ databases">
        <title>Exploring the genomic traits of fungus-feeding bacterial genus Collimonas.</title>
        <authorList>
            <person name="Song C."/>
            <person name="Schmidt R."/>
            <person name="de Jager V."/>
            <person name="Krzyzanowska D."/>
            <person name="Jongedijk E."/>
            <person name="Cankar K."/>
            <person name="Beekwilder J."/>
            <person name="van Veen A."/>
            <person name="de Boer W."/>
            <person name="van Veen J.A."/>
            <person name="Garbeva P."/>
        </authorList>
    </citation>
    <scope>NUCLEOTIDE SEQUENCE [LARGE SCALE GENOMIC DNA]</scope>
    <source>
        <strain evidence="1 2">Ter282</strain>
    </source>
</reference>
<gene>
    <name evidence="1" type="ORF">CAter282_3622</name>
</gene>
<dbReference type="InterPro" id="IPR045584">
    <property type="entry name" value="Pilin-like"/>
</dbReference>
<organism evidence="1 2">
    <name type="scientific">Collimonas arenae</name>
    <dbReference type="NCBI Taxonomy" id="279058"/>
    <lineage>
        <taxon>Bacteria</taxon>
        <taxon>Pseudomonadati</taxon>
        <taxon>Pseudomonadota</taxon>
        <taxon>Betaproteobacteria</taxon>
        <taxon>Burkholderiales</taxon>
        <taxon>Oxalobacteraceae</taxon>
        <taxon>Collimonas</taxon>
    </lineage>
</organism>
<dbReference type="PATRIC" id="fig|279058.17.peg.3924"/>
<dbReference type="AlphaFoldDB" id="A0A127QND8"/>
<accession>A0A127QND8</accession>
<dbReference type="SUPFAM" id="SSF54523">
    <property type="entry name" value="Pili subunits"/>
    <property type="match status" value="1"/>
</dbReference>
<dbReference type="EMBL" id="CP013235">
    <property type="protein sequence ID" value="AMP11305.1"/>
    <property type="molecule type" value="Genomic_DNA"/>
</dbReference>
<dbReference type="Gene3D" id="3.55.40.10">
    <property type="entry name" value="minor pseudopilin epsh domain"/>
    <property type="match status" value="1"/>
</dbReference>
<evidence type="ECO:0000313" key="2">
    <source>
        <dbReference type="Proteomes" id="UP000071778"/>
    </source>
</evidence>
<evidence type="ECO:0000313" key="1">
    <source>
        <dbReference type="EMBL" id="AMP11305.1"/>
    </source>
</evidence>
<dbReference type="Proteomes" id="UP000071778">
    <property type="component" value="Chromosome"/>
</dbReference>
<name>A0A127QND8_9BURK</name>
<protein>
    <submittedName>
        <fullName evidence="1">Type II transport GspH family protein</fullName>
    </submittedName>
</protein>
<sequence length="189" mass="19681">MTLTVMTILLLMVVPSFVGWMNNSKVRSVAEGLQNGLRAAQAEAIRRSHQTAFVLTGAAPKVDTPASTTGSGSNWYIEVLPVYTGETVDTPFVEGGSFSNLAPGVNITATPAAASLVCFNSMGRLVANNDATTTKNFGTTCTAPTGNITYDVTLTGATHPLRVLVGLGGQVRMCDTTRTLSPTVPDGCP</sequence>
<proteinExistence type="predicted"/>